<keyword evidence="2" id="KW-1185">Reference proteome</keyword>
<reference evidence="1 2" key="1">
    <citation type="submission" date="2020-08" db="EMBL/GenBank/DDBJ databases">
        <title>Genomic Encyclopedia of Type Strains, Phase III (KMG-III): the genomes of soil and plant-associated and newly described type strains.</title>
        <authorList>
            <person name="Whitman W."/>
        </authorList>
    </citation>
    <scope>NUCLEOTIDE SEQUENCE [LARGE SCALE GENOMIC DNA]</scope>
    <source>
        <strain evidence="1 2">CECT 8960</strain>
    </source>
</reference>
<dbReference type="Proteomes" id="UP000520767">
    <property type="component" value="Unassembled WGS sequence"/>
</dbReference>
<protein>
    <submittedName>
        <fullName evidence="1">Uncharacterized protein</fullName>
    </submittedName>
</protein>
<gene>
    <name evidence="1" type="ORF">FHR82_007766</name>
</gene>
<sequence>MLTVMVADLTGPWRPVAGLRIDRASDEDPAFDVVVNALPGFAPTGWINRLRGPAYRGSQRGSRRRH</sequence>
<comment type="caution">
    <text evidence="1">The sequence shown here is derived from an EMBL/GenBank/DDBJ whole genome shotgun (WGS) entry which is preliminary data.</text>
</comment>
<proteinExistence type="predicted"/>
<dbReference type="EMBL" id="JACHJQ010000010">
    <property type="protein sequence ID" value="MBB4911496.1"/>
    <property type="molecule type" value="Genomic_DNA"/>
</dbReference>
<evidence type="ECO:0000313" key="1">
    <source>
        <dbReference type="EMBL" id="MBB4911496.1"/>
    </source>
</evidence>
<evidence type="ECO:0000313" key="2">
    <source>
        <dbReference type="Proteomes" id="UP000520767"/>
    </source>
</evidence>
<dbReference type="AlphaFoldDB" id="A0A7W7QD77"/>
<dbReference type="RefSeq" id="WP_184815522.1">
    <property type="nucleotide sequence ID" value="NZ_JACHJQ010000010.1"/>
</dbReference>
<name>A0A7W7QD77_9PSEU</name>
<organism evidence="1 2">
    <name type="scientific">Actinophytocola algeriensis</name>
    <dbReference type="NCBI Taxonomy" id="1768010"/>
    <lineage>
        <taxon>Bacteria</taxon>
        <taxon>Bacillati</taxon>
        <taxon>Actinomycetota</taxon>
        <taxon>Actinomycetes</taxon>
        <taxon>Pseudonocardiales</taxon>
        <taxon>Pseudonocardiaceae</taxon>
    </lineage>
</organism>
<accession>A0A7W7QD77</accession>